<dbReference type="AlphaFoldDB" id="A0AAV5WU10"/>
<feature type="compositionally biased region" description="Acidic residues" evidence="1">
    <location>
        <begin position="1"/>
        <end position="17"/>
    </location>
</feature>
<evidence type="ECO:0000313" key="2">
    <source>
        <dbReference type="EMBL" id="GMT34536.1"/>
    </source>
</evidence>
<keyword evidence="3" id="KW-1185">Reference proteome</keyword>
<comment type="caution">
    <text evidence="2">The sequence shown here is derived from an EMBL/GenBank/DDBJ whole genome shotgun (WGS) entry which is preliminary data.</text>
</comment>
<name>A0AAV5WU10_9BILA</name>
<feature type="region of interest" description="Disordered" evidence="1">
    <location>
        <begin position="1"/>
        <end position="46"/>
    </location>
</feature>
<protein>
    <submittedName>
        <fullName evidence="2">Uncharacterized protein</fullName>
    </submittedName>
</protein>
<feature type="non-terminal residue" evidence="2">
    <location>
        <position position="1"/>
    </location>
</feature>
<organism evidence="2 3">
    <name type="scientific">Pristionchus fissidentatus</name>
    <dbReference type="NCBI Taxonomy" id="1538716"/>
    <lineage>
        <taxon>Eukaryota</taxon>
        <taxon>Metazoa</taxon>
        <taxon>Ecdysozoa</taxon>
        <taxon>Nematoda</taxon>
        <taxon>Chromadorea</taxon>
        <taxon>Rhabditida</taxon>
        <taxon>Rhabditina</taxon>
        <taxon>Diplogasteromorpha</taxon>
        <taxon>Diplogasteroidea</taxon>
        <taxon>Neodiplogasteridae</taxon>
        <taxon>Pristionchus</taxon>
    </lineage>
</organism>
<sequence>IEEEMESCDEDEQEVEEVSERNSSPPPNEEASPITNDGVTTPERDERRAAFIKDLEDTDEFKEVEKDATAAKSRGTQENMFTEIHDADSFTIVMPFADLAVYETLHFPPDEEQVAAIRRRLPTIHWLKNLDVRENFDNFGRFYEFRGNPYRMRVLKKLAYNRAIWQPELEARLNEMESSSDEDEPLPHETPRHIRVRRVKRAARTASDEILTPAGRQLPLRPIRLFSEECEQQRPPVKKSRVEFSD</sequence>
<accession>A0AAV5WU10</accession>
<evidence type="ECO:0000313" key="3">
    <source>
        <dbReference type="Proteomes" id="UP001432322"/>
    </source>
</evidence>
<evidence type="ECO:0000256" key="1">
    <source>
        <dbReference type="SAM" id="MobiDB-lite"/>
    </source>
</evidence>
<proteinExistence type="predicted"/>
<dbReference type="EMBL" id="BTSY01000006">
    <property type="protein sequence ID" value="GMT34536.1"/>
    <property type="molecule type" value="Genomic_DNA"/>
</dbReference>
<reference evidence="2" key="1">
    <citation type="submission" date="2023-10" db="EMBL/GenBank/DDBJ databases">
        <title>Genome assembly of Pristionchus species.</title>
        <authorList>
            <person name="Yoshida K."/>
            <person name="Sommer R.J."/>
        </authorList>
    </citation>
    <scope>NUCLEOTIDE SEQUENCE</scope>
    <source>
        <strain evidence="2">RS5133</strain>
    </source>
</reference>
<dbReference type="Proteomes" id="UP001432322">
    <property type="component" value="Unassembled WGS sequence"/>
</dbReference>
<gene>
    <name evidence="2" type="ORF">PFISCL1PPCAC_25833</name>
</gene>